<dbReference type="InterPro" id="IPR036942">
    <property type="entry name" value="Beta-barrel_TonB_sf"/>
</dbReference>
<dbReference type="SUPFAM" id="SSF56935">
    <property type="entry name" value="Porins"/>
    <property type="match status" value="1"/>
</dbReference>
<keyword evidence="7" id="KW-1185">Reference proteome</keyword>
<reference evidence="6 7" key="1">
    <citation type="submission" date="2020-05" db="EMBL/GenBank/DDBJ databases">
        <authorList>
            <person name="Khan S.A."/>
            <person name="Jeon C.O."/>
            <person name="Chun B.H."/>
        </authorList>
    </citation>
    <scope>NUCLEOTIDE SEQUENCE [LARGE SCALE GENOMIC DNA]</scope>
    <source>
        <strain evidence="6 7">S1162</strain>
    </source>
</reference>
<feature type="domain" description="TonB-dependent receptor plug" evidence="5">
    <location>
        <begin position="140"/>
        <end position="232"/>
    </location>
</feature>
<evidence type="ECO:0000256" key="3">
    <source>
        <dbReference type="ARBA" id="ARBA00023237"/>
    </source>
</evidence>
<evidence type="ECO:0000259" key="5">
    <source>
        <dbReference type="Pfam" id="PF07715"/>
    </source>
</evidence>
<dbReference type="Gene3D" id="2.170.130.10">
    <property type="entry name" value="TonB-dependent receptor, plug domain"/>
    <property type="match status" value="1"/>
</dbReference>
<feature type="signal peptide" evidence="4">
    <location>
        <begin position="1"/>
        <end position="26"/>
    </location>
</feature>
<evidence type="ECO:0000256" key="4">
    <source>
        <dbReference type="SAM" id="SignalP"/>
    </source>
</evidence>
<dbReference type="PANTHER" id="PTHR40980">
    <property type="entry name" value="PLUG DOMAIN-CONTAINING PROTEIN"/>
    <property type="match status" value="1"/>
</dbReference>
<protein>
    <submittedName>
        <fullName evidence="6">TonB-dependent receptor plug domain-containing protein</fullName>
    </submittedName>
</protein>
<dbReference type="Pfam" id="PF07715">
    <property type="entry name" value="Plug"/>
    <property type="match status" value="1"/>
</dbReference>
<dbReference type="EMBL" id="JABFCR010000014">
    <property type="protein sequence ID" value="NNU33573.1"/>
    <property type="molecule type" value="Genomic_DNA"/>
</dbReference>
<dbReference type="PANTHER" id="PTHR40980:SF5">
    <property type="entry name" value="TONB-DEPENDENT RECEPTOR"/>
    <property type="match status" value="1"/>
</dbReference>
<evidence type="ECO:0000256" key="1">
    <source>
        <dbReference type="ARBA" id="ARBA00004442"/>
    </source>
</evidence>
<sequence>MKKNISTLTSSISFLIVFLANTLSYAQTPGRIAGKILDKKTGETLIGSTVSIQGAAKATATNVEGRYLLTGVAPGKYTLLISYIGYQTKEISEVEVKSGEVTTLDAALNESGGTALKEVKITGSFRRESVSALYAQQKNSVQISDGISADIIKKSPDRNTSDVLKRVSGTSIQDGKFVIVRGLSERYNSNLLNNAQLPSSEPDKKAFAFDIIPSSLIDNIVIYKSGSPDLPGDFSGGLIKTNTRDIPDSRILDVSVNAGYNSKTTFKNNFISPQPHGSYDFTGFDDGSRDLPNAYANRTKSYTNLPDDQKLAITQKFPNNYSVETGKTSLPNIGFQFTTGNSKTLKNDNRLGYNFSLNYTTSHNVTEGNRIGYNPGSAGLTTPNYTYDRNDFANAKRLGGLLNVAYIFGKSKIAFRNLYNNDFTIDYEQTSNGLIYGTQTPTSYRGYSIETTQNGLYSSVLEGKHNIGARNIIIDWNLSYGLSYRNQPDQRIVTIYTPANQPEYISLSSQNSPKPNDLGRVYSSLTENIYGGNADITYPFKWLGQSQKLKAGGLVNHRDRSFTIDALGYTDANGFGNRSVAFANGITNDNIFSPESIKTNGLVLNKLDQSSTNYDGTADLGASYLMLDNKFSDKLHLSWGARVEKYNQVLDAPGKKK</sequence>
<keyword evidence="6" id="KW-0675">Receptor</keyword>
<gene>
    <name evidence="6" type="ORF">HK413_04415</name>
</gene>
<keyword evidence="3" id="KW-0998">Cell outer membrane</keyword>
<proteinExistence type="predicted"/>
<organism evidence="6 7">
    <name type="scientific">Mucilaginibacter humi</name>
    <dbReference type="NCBI Taxonomy" id="2732510"/>
    <lineage>
        <taxon>Bacteria</taxon>
        <taxon>Pseudomonadati</taxon>
        <taxon>Bacteroidota</taxon>
        <taxon>Sphingobacteriia</taxon>
        <taxon>Sphingobacteriales</taxon>
        <taxon>Sphingobacteriaceae</taxon>
        <taxon>Mucilaginibacter</taxon>
    </lineage>
</organism>
<keyword evidence="4" id="KW-0732">Signal</keyword>
<dbReference type="SUPFAM" id="SSF49464">
    <property type="entry name" value="Carboxypeptidase regulatory domain-like"/>
    <property type="match status" value="1"/>
</dbReference>
<dbReference type="Gene3D" id="2.60.40.1120">
    <property type="entry name" value="Carboxypeptidase-like, regulatory domain"/>
    <property type="match status" value="1"/>
</dbReference>
<dbReference type="InterPro" id="IPR012910">
    <property type="entry name" value="Plug_dom"/>
</dbReference>
<evidence type="ECO:0000256" key="2">
    <source>
        <dbReference type="ARBA" id="ARBA00023136"/>
    </source>
</evidence>
<dbReference type="Pfam" id="PF13620">
    <property type="entry name" value="CarboxypepD_reg"/>
    <property type="match status" value="1"/>
</dbReference>
<name>A0ABX1W1V1_9SPHI</name>
<accession>A0ABX1W1V1</accession>
<evidence type="ECO:0000313" key="7">
    <source>
        <dbReference type="Proteomes" id="UP000566071"/>
    </source>
</evidence>
<dbReference type="InterPro" id="IPR008969">
    <property type="entry name" value="CarboxyPept-like_regulatory"/>
</dbReference>
<dbReference type="Gene3D" id="2.40.170.20">
    <property type="entry name" value="TonB-dependent receptor, beta-barrel domain"/>
    <property type="match status" value="1"/>
</dbReference>
<comment type="subcellular location">
    <subcellularLocation>
        <location evidence="1">Cell outer membrane</location>
    </subcellularLocation>
</comment>
<dbReference type="RefSeq" id="WP_175269266.1">
    <property type="nucleotide sequence ID" value="NZ_JABFCR010000014.1"/>
</dbReference>
<feature type="chain" id="PRO_5045185631" evidence="4">
    <location>
        <begin position="27"/>
        <end position="657"/>
    </location>
</feature>
<dbReference type="InterPro" id="IPR037066">
    <property type="entry name" value="Plug_dom_sf"/>
</dbReference>
<evidence type="ECO:0000313" key="6">
    <source>
        <dbReference type="EMBL" id="NNU33573.1"/>
    </source>
</evidence>
<keyword evidence="2" id="KW-0472">Membrane</keyword>
<dbReference type="Proteomes" id="UP000566071">
    <property type="component" value="Unassembled WGS sequence"/>
</dbReference>
<comment type="caution">
    <text evidence="6">The sequence shown here is derived from an EMBL/GenBank/DDBJ whole genome shotgun (WGS) entry which is preliminary data.</text>
</comment>